<keyword evidence="3" id="KW-1185">Reference proteome</keyword>
<gene>
    <name evidence="2" type="ORF">B0T14DRAFT_574449</name>
</gene>
<feature type="chain" id="PRO_5041317181" evidence="1">
    <location>
        <begin position="19"/>
        <end position="192"/>
    </location>
</feature>
<evidence type="ECO:0000313" key="2">
    <source>
        <dbReference type="EMBL" id="KAK0632739.1"/>
    </source>
</evidence>
<dbReference type="EMBL" id="JAULSU010000001">
    <property type="protein sequence ID" value="KAK0632739.1"/>
    <property type="molecule type" value="Genomic_DNA"/>
</dbReference>
<organism evidence="2 3">
    <name type="scientific">Immersiella caudata</name>
    <dbReference type="NCBI Taxonomy" id="314043"/>
    <lineage>
        <taxon>Eukaryota</taxon>
        <taxon>Fungi</taxon>
        <taxon>Dikarya</taxon>
        <taxon>Ascomycota</taxon>
        <taxon>Pezizomycotina</taxon>
        <taxon>Sordariomycetes</taxon>
        <taxon>Sordariomycetidae</taxon>
        <taxon>Sordariales</taxon>
        <taxon>Lasiosphaeriaceae</taxon>
        <taxon>Immersiella</taxon>
    </lineage>
</organism>
<keyword evidence="1" id="KW-0732">Signal</keyword>
<reference evidence="2" key="1">
    <citation type="submission" date="2023-06" db="EMBL/GenBank/DDBJ databases">
        <title>Genome-scale phylogeny and comparative genomics of the fungal order Sordariales.</title>
        <authorList>
            <consortium name="Lawrence Berkeley National Laboratory"/>
            <person name="Hensen N."/>
            <person name="Bonometti L."/>
            <person name="Westerberg I."/>
            <person name="Brannstrom I.O."/>
            <person name="Guillou S."/>
            <person name="Cros-Aarteil S."/>
            <person name="Calhoun S."/>
            <person name="Haridas S."/>
            <person name="Kuo A."/>
            <person name="Mondo S."/>
            <person name="Pangilinan J."/>
            <person name="Riley R."/>
            <person name="Labutti K."/>
            <person name="Andreopoulos B."/>
            <person name="Lipzen A."/>
            <person name="Chen C."/>
            <person name="Yanf M."/>
            <person name="Daum C."/>
            <person name="Ng V."/>
            <person name="Clum A."/>
            <person name="Steindorff A."/>
            <person name="Ohm R."/>
            <person name="Martin F."/>
            <person name="Silar P."/>
            <person name="Natvig D."/>
            <person name="Lalanne C."/>
            <person name="Gautier V."/>
            <person name="Ament-Velasquez S.L."/>
            <person name="Kruys A."/>
            <person name="Hutchinson M.I."/>
            <person name="Powell A.J."/>
            <person name="Barry K."/>
            <person name="Miller A.N."/>
            <person name="Grigoriev I.V."/>
            <person name="Debuchy R."/>
            <person name="Gladieux P."/>
            <person name="Thoren M.H."/>
            <person name="Johannesson H."/>
        </authorList>
    </citation>
    <scope>NUCLEOTIDE SEQUENCE</scope>
    <source>
        <strain evidence="2">CBS 606.72</strain>
    </source>
</reference>
<sequence length="192" mass="21091">MRLPTAISILTLISLSHALPPFPSPLPELNSPCGPDIGDCPNPLTCIPLSQNCTSFLIDTYSNRPPCRGTCQNLDIARQKVYTLCGGWSRMDDCNEAVERCVADPRHAGGCGPACDGPGICVPKEDLICGWDTGRSCGEGKECFFEWEENGKWIKQCQGQCLPLRFGSDTYKKTGREETITDEWNGWQGSEK</sequence>
<feature type="signal peptide" evidence="1">
    <location>
        <begin position="1"/>
        <end position="18"/>
    </location>
</feature>
<comment type="caution">
    <text evidence="2">The sequence shown here is derived from an EMBL/GenBank/DDBJ whole genome shotgun (WGS) entry which is preliminary data.</text>
</comment>
<dbReference type="Proteomes" id="UP001175000">
    <property type="component" value="Unassembled WGS sequence"/>
</dbReference>
<evidence type="ECO:0000313" key="3">
    <source>
        <dbReference type="Proteomes" id="UP001175000"/>
    </source>
</evidence>
<protein>
    <submittedName>
        <fullName evidence="2">Uncharacterized protein</fullName>
    </submittedName>
</protein>
<proteinExistence type="predicted"/>
<evidence type="ECO:0000256" key="1">
    <source>
        <dbReference type="SAM" id="SignalP"/>
    </source>
</evidence>
<name>A0AA39XF30_9PEZI</name>
<accession>A0AA39XF30</accession>
<dbReference type="AlphaFoldDB" id="A0AA39XF30"/>